<evidence type="ECO:0000259" key="1">
    <source>
        <dbReference type="Pfam" id="PF00534"/>
    </source>
</evidence>
<proteinExistence type="predicted"/>
<accession>A0AA92V3D5</accession>
<reference evidence="2 3" key="1">
    <citation type="submission" date="2018-08" db="EMBL/GenBank/DDBJ databases">
        <title>A genome reference for cultivated species of the human gut microbiota.</title>
        <authorList>
            <person name="Zou Y."/>
            <person name="Xue W."/>
            <person name="Luo G."/>
        </authorList>
    </citation>
    <scope>NUCLEOTIDE SEQUENCE [LARGE SCALE GENOMIC DNA]</scope>
    <source>
        <strain evidence="2 3">AF43-2</strain>
    </source>
</reference>
<dbReference type="Pfam" id="PF00534">
    <property type="entry name" value="Glycos_transf_1"/>
    <property type="match status" value="1"/>
</dbReference>
<gene>
    <name evidence="2" type="ORF">DW064_13880</name>
</gene>
<sequence>MLFARLFGKILGDNHHLYLYNFYIHSLGKNKYVQMVLRFLMNNDNLTLMAQTPGEIDFYRRLSKRINILFVPYCSDVKEQHTDVKLDDGYIFTGGYTNRDYSLMLQLAKRMPKRRFLFVASKLNKGLNSLPSNVELKRDVSPQEFGKLMEGASIVVVPLKEDVGSSGQMLCIQSMRYHKPIVYTDVSSINYYFTETSGIPYEIGSLDSLQKAVSTLYADEESARKMGDNAYNESLKYTSARGLEMIDKIVLGY</sequence>
<evidence type="ECO:0000313" key="2">
    <source>
        <dbReference type="EMBL" id="RHK46075.1"/>
    </source>
</evidence>
<dbReference type="EMBL" id="QRNN01000083">
    <property type="protein sequence ID" value="RHK46075.1"/>
    <property type="molecule type" value="Genomic_DNA"/>
</dbReference>
<dbReference type="SUPFAM" id="SSF53756">
    <property type="entry name" value="UDP-Glycosyltransferase/glycogen phosphorylase"/>
    <property type="match status" value="1"/>
</dbReference>
<dbReference type="InterPro" id="IPR001296">
    <property type="entry name" value="Glyco_trans_1"/>
</dbReference>
<evidence type="ECO:0000313" key="3">
    <source>
        <dbReference type="Proteomes" id="UP000284562"/>
    </source>
</evidence>
<dbReference type="GO" id="GO:0016757">
    <property type="term" value="F:glycosyltransferase activity"/>
    <property type="evidence" value="ECO:0007669"/>
    <property type="project" value="InterPro"/>
</dbReference>
<dbReference type="AlphaFoldDB" id="A0AA92V3D5"/>
<name>A0AA92V3D5_9BACT</name>
<protein>
    <submittedName>
        <fullName evidence="2">Glycosyltransferase family 1 protein</fullName>
    </submittedName>
</protein>
<dbReference type="Proteomes" id="UP000284562">
    <property type="component" value="Unassembled WGS sequence"/>
</dbReference>
<feature type="domain" description="Glycosyl transferase family 1" evidence="1">
    <location>
        <begin position="130"/>
        <end position="232"/>
    </location>
</feature>
<organism evidence="2 3">
    <name type="scientific">Segatella copri</name>
    <dbReference type="NCBI Taxonomy" id="165179"/>
    <lineage>
        <taxon>Bacteria</taxon>
        <taxon>Pseudomonadati</taxon>
        <taxon>Bacteroidota</taxon>
        <taxon>Bacteroidia</taxon>
        <taxon>Bacteroidales</taxon>
        <taxon>Prevotellaceae</taxon>
        <taxon>Segatella</taxon>
    </lineage>
</organism>
<comment type="caution">
    <text evidence="2">The sequence shown here is derived from an EMBL/GenBank/DDBJ whole genome shotgun (WGS) entry which is preliminary data.</text>
</comment>
<dbReference type="Gene3D" id="3.40.50.2000">
    <property type="entry name" value="Glycogen Phosphorylase B"/>
    <property type="match status" value="1"/>
</dbReference>